<dbReference type="GO" id="GO:0016020">
    <property type="term" value="C:membrane"/>
    <property type="evidence" value="ECO:0007669"/>
    <property type="project" value="UniProtKB-SubCell"/>
</dbReference>
<dbReference type="Gramene" id="ONIVA08G04940.1">
    <property type="protein sequence ID" value="ONIVA08G04940.1"/>
    <property type="gene ID" value="ONIVA08G04940"/>
</dbReference>
<organism evidence="7">
    <name type="scientific">Oryza nivara</name>
    <name type="common">Indian wild rice</name>
    <name type="synonym">Oryza sativa f. spontanea</name>
    <dbReference type="NCBI Taxonomy" id="4536"/>
    <lineage>
        <taxon>Eukaryota</taxon>
        <taxon>Viridiplantae</taxon>
        <taxon>Streptophyta</taxon>
        <taxon>Embryophyta</taxon>
        <taxon>Tracheophyta</taxon>
        <taxon>Spermatophyta</taxon>
        <taxon>Magnoliopsida</taxon>
        <taxon>Liliopsida</taxon>
        <taxon>Poales</taxon>
        <taxon>Poaceae</taxon>
        <taxon>BOP clade</taxon>
        <taxon>Oryzoideae</taxon>
        <taxon>Oryzeae</taxon>
        <taxon>Oryzinae</taxon>
        <taxon>Oryza</taxon>
    </lineage>
</organism>
<dbReference type="Proteomes" id="UP000006591">
    <property type="component" value="Chromosome 8"/>
</dbReference>
<evidence type="ECO:0000313" key="8">
    <source>
        <dbReference type="Proteomes" id="UP000006591"/>
    </source>
</evidence>
<dbReference type="STRING" id="4536.A0A0E0I7X9"/>
<proteinExistence type="inferred from homology"/>
<feature type="transmembrane region" description="Helical" evidence="6">
    <location>
        <begin position="41"/>
        <end position="62"/>
    </location>
</feature>
<reference evidence="7" key="2">
    <citation type="submission" date="2018-04" db="EMBL/GenBank/DDBJ databases">
        <title>OnivRS2 (Oryza nivara Reference Sequence Version 2).</title>
        <authorList>
            <person name="Zhang J."/>
            <person name="Kudrna D."/>
            <person name="Lee S."/>
            <person name="Talag J."/>
            <person name="Rajasekar S."/>
            <person name="Welchert J."/>
            <person name="Hsing Y.-I."/>
            <person name="Wing R.A."/>
        </authorList>
    </citation>
    <scope>NUCLEOTIDE SEQUENCE [LARGE SCALE GENOMIC DNA]</scope>
    <source>
        <strain evidence="7">SL10</strain>
    </source>
</reference>
<evidence type="ECO:0000313" key="7">
    <source>
        <dbReference type="EnsemblPlants" id="ONIVA08G04940.1"/>
    </source>
</evidence>
<keyword evidence="4 6" id="KW-1133">Transmembrane helix</keyword>
<protein>
    <submittedName>
        <fullName evidence="7">Uncharacterized protein</fullName>
    </submittedName>
</protein>
<evidence type="ECO:0000256" key="3">
    <source>
        <dbReference type="ARBA" id="ARBA00022692"/>
    </source>
</evidence>
<comment type="similarity">
    <text evidence="2">Belongs to the major facilitator superfamily. Proton-dependent oligopeptide transporter (POT/PTR) (TC 2.A.17) family.</text>
</comment>
<keyword evidence="5 6" id="KW-0472">Membrane</keyword>
<feature type="transmembrane region" description="Helical" evidence="6">
    <location>
        <begin position="156"/>
        <end position="173"/>
    </location>
</feature>
<dbReference type="OMA" id="ADTHSMN"/>
<feature type="transmembrane region" description="Helical" evidence="6">
    <location>
        <begin position="123"/>
        <end position="144"/>
    </location>
</feature>
<dbReference type="PANTHER" id="PTHR11654">
    <property type="entry name" value="OLIGOPEPTIDE TRANSPORTER-RELATED"/>
    <property type="match status" value="1"/>
</dbReference>
<feature type="transmembrane region" description="Helical" evidence="6">
    <location>
        <begin position="74"/>
        <end position="92"/>
    </location>
</feature>
<dbReference type="Pfam" id="PF00854">
    <property type="entry name" value="PTR2"/>
    <property type="match status" value="1"/>
</dbReference>
<dbReference type="eggNOG" id="KOG1237">
    <property type="taxonomic scope" value="Eukaryota"/>
</dbReference>
<reference evidence="7" key="1">
    <citation type="submission" date="2015-04" db="UniProtKB">
        <authorList>
            <consortium name="EnsemblPlants"/>
        </authorList>
    </citation>
    <scope>IDENTIFICATION</scope>
    <source>
        <strain evidence="7">SL10</strain>
    </source>
</reference>
<dbReference type="AlphaFoldDB" id="A0A0E0I7X9"/>
<feature type="transmembrane region" description="Helical" evidence="6">
    <location>
        <begin position="200"/>
        <end position="221"/>
    </location>
</feature>
<dbReference type="Gene3D" id="1.20.1250.20">
    <property type="entry name" value="MFS general substrate transporter like domains"/>
    <property type="match status" value="1"/>
</dbReference>
<feature type="transmembrane region" description="Helical" evidence="6">
    <location>
        <begin position="338"/>
        <end position="355"/>
    </location>
</feature>
<keyword evidence="3 6" id="KW-0812">Transmembrane</keyword>
<keyword evidence="8" id="KW-1185">Reference proteome</keyword>
<dbReference type="InterPro" id="IPR036259">
    <property type="entry name" value="MFS_trans_sf"/>
</dbReference>
<sequence length="356" mass="36759">MATSADAVTAASFALMLCLLLGGRGCGFLAGFLRRYLTVPIFVAVQTSGVAMLTVSTAAWMLRPAATCASGPAQLVVVFLALFLTAVGTGGLKSSVSGFGSDSGDDLFDVTGRGEESSQMTAFFNWFLFFISLGSLLGIIVLVYVQDIVNRPGGRAAAIAAALVVILADTHSMNRFNKMARTPLTHLATAAAAAARNRRVGLPAGLSIMICQIEISMVAFFEEGPTNKGVTNQLQPHIERRVMATGFIVTLFAVSIGIGFGGYGLVLTLLGILTGVASITVGVKMSDDPTAFCTTTFHGVSLLAVRLRRNLAVVGLVVASTAITAITGESSPGICFDLFAALLVGIALIIAGVLGA</sequence>
<dbReference type="HOGENOM" id="CLU_066754_0_0_1"/>
<evidence type="ECO:0000256" key="6">
    <source>
        <dbReference type="SAM" id="Phobius"/>
    </source>
</evidence>
<evidence type="ECO:0000256" key="5">
    <source>
        <dbReference type="ARBA" id="ARBA00023136"/>
    </source>
</evidence>
<accession>A0A0E0I7X9</accession>
<name>A0A0E0I7X9_ORYNI</name>
<dbReference type="EnsemblPlants" id="ONIVA08G04940.1">
    <property type="protein sequence ID" value="ONIVA08G04940.1"/>
    <property type="gene ID" value="ONIVA08G04940"/>
</dbReference>
<evidence type="ECO:0000256" key="2">
    <source>
        <dbReference type="ARBA" id="ARBA00005982"/>
    </source>
</evidence>
<comment type="subcellular location">
    <subcellularLocation>
        <location evidence="1">Membrane</location>
        <topology evidence="1">Multi-pass membrane protein</topology>
    </subcellularLocation>
</comment>
<evidence type="ECO:0000256" key="1">
    <source>
        <dbReference type="ARBA" id="ARBA00004141"/>
    </source>
</evidence>
<feature type="transmembrane region" description="Helical" evidence="6">
    <location>
        <begin position="307"/>
        <end position="326"/>
    </location>
</feature>
<evidence type="ECO:0000256" key="4">
    <source>
        <dbReference type="ARBA" id="ARBA00022989"/>
    </source>
</evidence>
<dbReference type="InterPro" id="IPR000109">
    <property type="entry name" value="POT_fam"/>
</dbReference>
<feature type="transmembrane region" description="Helical" evidence="6">
    <location>
        <begin position="242"/>
        <end position="260"/>
    </location>
</feature>
<dbReference type="GO" id="GO:0022857">
    <property type="term" value="F:transmembrane transporter activity"/>
    <property type="evidence" value="ECO:0007669"/>
    <property type="project" value="InterPro"/>
</dbReference>